<feature type="chain" id="PRO_5043730303" description="Secreted protein" evidence="1">
    <location>
        <begin position="32"/>
        <end position="107"/>
    </location>
</feature>
<organism evidence="2 3">
    <name type="scientific">Plakobranchus ocellatus</name>
    <dbReference type="NCBI Taxonomy" id="259542"/>
    <lineage>
        <taxon>Eukaryota</taxon>
        <taxon>Metazoa</taxon>
        <taxon>Spiralia</taxon>
        <taxon>Lophotrochozoa</taxon>
        <taxon>Mollusca</taxon>
        <taxon>Gastropoda</taxon>
        <taxon>Heterobranchia</taxon>
        <taxon>Euthyneura</taxon>
        <taxon>Panpulmonata</taxon>
        <taxon>Sacoglossa</taxon>
        <taxon>Placobranchoidea</taxon>
        <taxon>Plakobranchidae</taxon>
        <taxon>Plakobranchus</taxon>
    </lineage>
</organism>
<reference evidence="2 3" key="1">
    <citation type="journal article" date="2021" name="Elife">
        <title>Chloroplast acquisition without the gene transfer in kleptoplastic sea slugs, Plakobranchus ocellatus.</title>
        <authorList>
            <person name="Maeda T."/>
            <person name="Takahashi S."/>
            <person name="Yoshida T."/>
            <person name="Shimamura S."/>
            <person name="Takaki Y."/>
            <person name="Nagai Y."/>
            <person name="Toyoda A."/>
            <person name="Suzuki Y."/>
            <person name="Arimoto A."/>
            <person name="Ishii H."/>
            <person name="Satoh N."/>
            <person name="Nishiyama T."/>
            <person name="Hasebe M."/>
            <person name="Maruyama T."/>
            <person name="Minagawa J."/>
            <person name="Obokata J."/>
            <person name="Shigenobu S."/>
        </authorList>
    </citation>
    <scope>NUCLEOTIDE SEQUENCE [LARGE SCALE GENOMIC DNA]</scope>
</reference>
<accession>A0AAV4DR92</accession>
<dbReference type="Proteomes" id="UP000735302">
    <property type="component" value="Unassembled WGS sequence"/>
</dbReference>
<evidence type="ECO:0008006" key="4">
    <source>
        <dbReference type="Google" id="ProtNLM"/>
    </source>
</evidence>
<keyword evidence="1" id="KW-0732">Signal</keyword>
<dbReference type="EMBL" id="BLXT01008183">
    <property type="protein sequence ID" value="GFO46381.1"/>
    <property type="molecule type" value="Genomic_DNA"/>
</dbReference>
<comment type="caution">
    <text evidence="2">The sequence shown here is derived from an EMBL/GenBank/DDBJ whole genome shotgun (WGS) entry which is preliminary data.</text>
</comment>
<protein>
    <recommendedName>
        <fullName evidence="4">Secreted protein</fullName>
    </recommendedName>
</protein>
<dbReference type="AlphaFoldDB" id="A0AAV4DR92"/>
<evidence type="ECO:0000256" key="1">
    <source>
        <dbReference type="SAM" id="SignalP"/>
    </source>
</evidence>
<evidence type="ECO:0000313" key="3">
    <source>
        <dbReference type="Proteomes" id="UP000735302"/>
    </source>
</evidence>
<gene>
    <name evidence="2" type="ORF">PoB_007288600</name>
</gene>
<sequence>MTLLAWTYHRIRLVLLKAFGLLARSLPLTHSLTDIPGEVKGSNEVRLSTKSSPVDHQAVLAMQCSQVSMFSSAWRFAVAVVTLVLATGQPSVHPISSLYCSVHGCLQ</sequence>
<name>A0AAV4DR92_9GAST</name>
<proteinExistence type="predicted"/>
<evidence type="ECO:0000313" key="2">
    <source>
        <dbReference type="EMBL" id="GFO46381.1"/>
    </source>
</evidence>
<keyword evidence="3" id="KW-1185">Reference proteome</keyword>
<feature type="signal peptide" evidence="1">
    <location>
        <begin position="1"/>
        <end position="31"/>
    </location>
</feature>